<evidence type="ECO:0008006" key="3">
    <source>
        <dbReference type="Google" id="ProtNLM"/>
    </source>
</evidence>
<protein>
    <recommendedName>
        <fullName evidence="3">Reverse transcriptase domain-containing protein</fullName>
    </recommendedName>
</protein>
<evidence type="ECO:0000313" key="2">
    <source>
        <dbReference type="Proteomes" id="UP001157418"/>
    </source>
</evidence>
<dbReference type="PANTHER" id="PTHR46890">
    <property type="entry name" value="NON-LTR RETROLELEMENT REVERSE TRANSCRIPTASE-LIKE PROTEIN-RELATED"/>
    <property type="match status" value="1"/>
</dbReference>
<organism evidence="1 2">
    <name type="scientific">Lactuca virosa</name>
    <dbReference type="NCBI Taxonomy" id="75947"/>
    <lineage>
        <taxon>Eukaryota</taxon>
        <taxon>Viridiplantae</taxon>
        <taxon>Streptophyta</taxon>
        <taxon>Embryophyta</taxon>
        <taxon>Tracheophyta</taxon>
        <taxon>Spermatophyta</taxon>
        <taxon>Magnoliopsida</taxon>
        <taxon>eudicotyledons</taxon>
        <taxon>Gunneridae</taxon>
        <taxon>Pentapetalae</taxon>
        <taxon>asterids</taxon>
        <taxon>campanulids</taxon>
        <taxon>Asterales</taxon>
        <taxon>Asteraceae</taxon>
        <taxon>Cichorioideae</taxon>
        <taxon>Cichorieae</taxon>
        <taxon>Lactucinae</taxon>
        <taxon>Lactuca</taxon>
    </lineage>
</organism>
<dbReference type="EMBL" id="CAKMRJ010001112">
    <property type="protein sequence ID" value="CAH1421909.1"/>
    <property type="molecule type" value="Genomic_DNA"/>
</dbReference>
<dbReference type="PANTHER" id="PTHR46890:SF48">
    <property type="entry name" value="RNA-DIRECTED DNA POLYMERASE"/>
    <property type="match status" value="1"/>
</dbReference>
<reference evidence="1 2" key="1">
    <citation type="submission" date="2022-01" db="EMBL/GenBank/DDBJ databases">
        <authorList>
            <person name="Xiong W."/>
            <person name="Schranz E."/>
        </authorList>
    </citation>
    <scope>NUCLEOTIDE SEQUENCE [LARGE SCALE GENOMIC DNA]</scope>
</reference>
<evidence type="ECO:0000313" key="1">
    <source>
        <dbReference type="EMBL" id="CAH1421909.1"/>
    </source>
</evidence>
<name>A0AAU9MCT7_9ASTR</name>
<accession>A0AAU9MCT7</accession>
<sequence>MLKKPCRKLYNMYNCSGKRLHDLRRLLEEKQVELDRDPYNSVMREDHTRRLADYLEVCEDEEKLLLQKSKINWLKEGDRNSKFFHKIVKRQLNKKRISAVLDEEGRWVRGLGLKERFLGHFKAFLGTEHFVDLDCLDDNLFINRLDKRTAIEMIKVVTDDEIKAAMFEINENRAPGPDGFTSNFFKAGWSIVGSDVCKAVREVLWTGKLPRCVNATRIVLIPKVDCPRLVTEYRLIACCNSLYKCISKVLVNRNRGCLDSIVDSNQSVFIPGRSILDINFTCSRYSGGLQ</sequence>
<dbReference type="Proteomes" id="UP001157418">
    <property type="component" value="Unassembled WGS sequence"/>
</dbReference>
<dbReference type="AlphaFoldDB" id="A0AAU9MCT7"/>
<keyword evidence="2" id="KW-1185">Reference proteome</keyword>
<gene>
    <name evidence="1" type="ORF">LVIROSA_LOCUS9281</name>
</gene>
<dbReference type="InterPro" id="IPR052343">
    <property type="entry name" value="Retrotransposon-Effector_Assoc"/>
</dbReference>
<comment type="caution">
    <text evidence="1">The sequence shown here is derived from an EMBL/GenBank/DDBJ whole genome shotgun (WGS) entry which is preliminary data.</text>
</comment>
<proteinExistence type="predicted"/>